<dbReference type="AlphaFoldDB" id="W5MYT9"/>
<evidence type="ECO:0000256" key="4">
    <source>
        <dbReference type="ARBA" id="ARBA00022859"/>
    </source>
</evidence>
<feature type="signal peptide" evidence="9">
    <location>
        <begin position="1"/>
        <end position="20"/>
    </location>
</feature>
<dbReference type="SUPFAM" id="SSF48726">
    <property type="entry name" value="Immunoglobulin"/>
    <property type="match status" value="1"/>
</dbReference>
<keyword evidence="5 8" id="KW-0472">Membrane</keyword>
<dbReference type="Ensembl" id="ENSLOCT00000013577.1">
    <property type="protein sequence ID" value="ENSLOCP00000013548.1"/>
    <property type="gene ID" value="ENSLOCG00000011040.1"/>
</dbReference>
<reference evidence="11" key="2">
    <citation type="submission" date="2025-08" db="UniProtKB">
        <authorList>
            <consortium name="Ensembl"/>
        </authorList>
    </citation>
    <scope>IDENTIFICATION</scope>
</reference>
<reference evidence="12" key="1">
    <citation type="submission" date="2011-12" db="EMBL/GenBank/DDBJ databases">
        <title>The Draft Genome of Lepisosteus oculatus.</title>
        <authorList>
            <consortium name="The Broad Institute Genome Assembly &amp; Analysis Group"/>
            <consortium name="Computational R&amp;D Group"/>
            <consortium name="and Sequencing Platform"/>
            <person name="Di Palma F."/>
            <person name="Alfoldi J."/>
            <person name="Johnson J."/>
            <person name="Berlin A."/>
            <person name="Gnerre S."/>
            <person name="Jaffe D."/>
            <person name="MacCallum I."/>
            <person name="Young S."/>
            <person name="Walker B.J."/>
            <person name="Lander E.S."/>
            <person name="Lindblad-Toh K."/>
        </authorList>
    </citation>
    <scope>NUCLEOTIDE SEQUENCE [LARGE SCALE GENOMIC DNA]</scope>
</reference>
<name>W5MYT9_LEPOC</name>
<dbReference type="OMA" id="ECFIFTE"/>
<evidence type="ECO:0000259" key="10">
    <source>
        <dbReference type="PROSITE" id="PS50835"/>
    </source>
</evidence>
<reference evidence="11" key="3">
    <citation type="submission" date="2025-09" db="UniProtKB">
        <authorList>
            <consortium name="Ensembl"/>
        </authorList>
    </citation>
    <scope>IDENTIFICATION</scope>
</reference>
<evidence type="ECO:0000256" key="9">
    <source>
        <dbReference type="SAM" id="SignalP"/>
    </source>
</evidence>
<evidence type="ECO:0000256" key="7">
    <source>
        <dbReference type="ARBA" id="ARBA00023180"/>
    </source>
</evidence>
<keyword evidence="7" id="KW-0325">Glycoprotein</keyword>
<evidence type="ECO:0000256" key="6">
    <source>
        <dbReference type="ARBA" id="ARBA00023157"/>
    </source>
</evidence>
<dbReference type="GO" id="GO:0005886">
    <property type="term" value="C:plasma membrane"/>
    <property type="evidence" value="ECO:0007669"/>
    <property type="project" value="UniProtKB-SubCell"/>
</dbReference>
<evidence type="ECO:0000313" key="12">
    <source>
        <dbReference type="Proteomes" id="UP000018468"/>
    </source>
</evidence>
<dbReference type="Proteomes" id="UP000018468">
    <property type="component" value="Linkage group LG14"/>
</dbReference>
<dbReference type="HOGENOM" id="CLU_966303_0_0_1"/>
<dbReference type="InterPro" id="IPR007110">
    <property type="entry name" value="Ig-like_dom"/>
</dbReference>
<keyword evidence="8" id="KW-0812">Transmembrane</keyword>
<accession>W5MYT9</accession>
<dbReference type="CDD" id="cd00099">
    <property type="entry name" value="IgV"/>
    <property type="match status" value="1"/>
</dbReference>
<feature type="chain" id="PRO_5004867010" description="Ig-like domain-containing protein" evidence="9">
    <location>
        <begin position="21"/>
        <end position="288"/>
    </location>
</feature>
<dbReference type="Gene3D" id="2.60.40.10">
    <property type="entry name" value="Immunoglobulins"/>
    <property type="match status" value="1"/>
</dbReference>
<evidence type="ECO:0000256" key="5">
    <source>
        <dbReference type="ARBA" id="ARBA00023136"/>
    </source>
</evidence>
<dbReference type="GeneTree" id="ENSGT00950000182968"/>
<dbReference type="Pfam" id="PF07686">
    <property type="entry name" value="V-set"/>
    <property type="match status" value="1"/>
</dbReference>
<dbReference type="InterPro" id="IPR003599">
    <property type="entry name" value="Ig_sub"/>
</dbReference>
<dbReference type="InterPro" id="IPR052051">
    <property type="entry name" value="TCR_complex_component"/>
</dbReference>
<evidence type="ECO:0000256" key="1">
    <source>
        <dbReference type="ARBA" id="ARBA00004236"/>
    </source>
</evidence>
<dbReference type="InterPro" id="IPR013106">
    <property type="entry name" value="Ig_V-set"/>
</dbReference>
<evidence type="ECO:0000256" key="3">
    <source>
        <dbReference type="ARBA" id="ARBA00022729"/>
    </source>
</evidence>
<sequence length="288" mass="32082">MTRLWVRLIIFISTSTGVIPENVVNQPHLSVTAGLGGSVSLECFIFTEETLINWVWFKQVLGHPPRYFLTSFGKSDKATFYSEFEDTTRFTMKKMYSQFTLTISQVQLSDVATYYCGFQSYTDVQFGNGTTLLLTGSESRNSVCEASCVSQHSGEQLCLHCVSAGAPCSTSRRILGSANTTHTAAVFHDQLFQRVTVALGVLSAVLLSALTVLLCRKTYSGHCQVCKGVNSENTLQTNHHMNSEQGKDTLHYTGLKFSQSRNIPREKTRGRQERTAEMLQCVYSVARH</sequence>
<evidence type="ECO:0000256" key="8">
    <source>
        <dbReference type="SAM" id="Phobius"/>
    </source>
</evidence>
<feature type="domain" description="Ig-like" evidence="10">
    <location>
        <begin position="20"/>
        <end position="116"/>
    </location>
</feature>
<keyword evidence="3 9" id="KW-0732">Signal</keyword>
<evidence type="ECO:0000256" key="2">
    <source>
        <dbReference type="ARBA" id="ARBA00022475"/>
    </source>
</evidence>
<dbReference type="InterPro" id="IPR036179">
    <property type="entry name" value="Ig-like_dom_sf"/>
</dbReference>
<dbReference type="PANTHER" id="PTHR19433">
    <property type="entry name" value="T-CELL RECEPTOR ALPHA CHAIN V REGION-RELATED"/>
    <property type="match status" value="1"/>
</dbReference>
<keyword evidence="6" id="KW-1015">Disulfide bond</keyword>
<dbReference type="EMBL" id="AHAT01036890">
    <property type="status" value="NOT_ANNOTATED_CDS"/>
    <property type="molecule type" value="Genomic_DNA"/>
</dbReference>
<keyword evidence="4" id="KW-0391">Immunity</keyword>
<feature type="transmembrane region" description="Helical" evidence="8">
    <location>
        <begin position="195"/>
        <end position="215"/>
    </location>
</feature>
<evidence type="ECO:0000313" key="11">
    <source>
        <dbReference type="Ensembl" id="ENSLOCP00000013548.1"/>
    </source>
</evidence>
<dbReference type="GO" id="GO:0002376">
    <property type="term" value="P:immune system process"/>
    <property type="evidence" value="ECO:0007669"/>
    <property type="project" value="UniProtKB-KW"/>
</dbReference>
<comment type="subcellular location">
    <subcellularLocation>
        <location evidence="1">Cell membrane</location>
    </subcellularLocation>
</comment>
<dbReference type="PANTHER" id="PTHR19433:SF133">
    <property type="entry name" value="IMMUNE-TYPE RECEPTOR 5 PRECURSOR-RELATED"/>
    <property type="match status" value="1"/>
</dbReference>
<dbReference type="PROSITE" id="PS50835">
    <property type="entry name" value="IG_LIKE"/>
    <property type="match status" value="1"/>
</dbReference>
<dbReference type="InParanoid" id="W5MYT9"/>
<organism evidence="11 12">
    <name type="scientific">Lepisosteus oculatus</name>
    <name type="common">Spotted gar</name>
    <dbReference type="NCBI Taxonomy" id="7918"/>
    <lineage>
        <taxon>Eukaryota</taxon>
        <taxon>Metazoa</taxon>
        <taxon>Chordata</taxon>
        <taxon>Craniata</taxon>
        <taxon>Vertebrata</taxon>
        <taxon>Euteleostomi</taxon>
        <taxon>Actinopterygii</taxon>
        <taxon>Neopterygii</taxon>
        <taxon>Holostei</taxon>
        <taxon>Semionotiformes</taxon>
        <taxon>Lepisosteidae</taxon>
        <taxon>Lepisosteus</taxon>
    </lineage>
</organism>
<dbReference type="GO" id="GO:0009617">
    <property type="term" value="P:response to bacterium"/>
    <property type="evidence" value="ECO:0000318"/>
    <property type="project" value="GO_Central"/>
</dbReference>
<dbReference type="SMART" id="SM00406">
    <property type="entry name" value="IGv"/>
    <property type="match status" value="1"/>
</dbReference>
<keyword evidence="12" id="KW-1185">Reference proteome</keyword>
<dbReference type="SMART" id="SM00409">
    <property type="entry name" value="IG"/>
    <property type="match status" value="1"/>
</dbReference>
<keyword evidence="8" id="KW-1133">Transmembrane helix</keyword>
<protein>
    <recommendedName>
        <fullName evidence="10">Ig-like domain-containing protein</fullName>
    </recommendedName>
</protein>
<keyword evidence="2" id="KW-1003">Cell membrane</keyword>
<dbReference type="InterPro" id="IPR013783">
    <property type="entry name" value="Ig-like_fold"/>
</dbReference>
<dbReference type="Bgee" id="ENSLOCG00000011040">
    <property type="expression patterns" value="Expressed in intestine and 8 other cell types or tissues"/>
</dbReference>
<proteinExistence type="predicted"/>